<keyword evidence="2" id="KW-1185">Reference proteome</keyword>
<protein>
    <submittedName>
        <fullName evidence="1">Uncharacterized protein</fullName>
    </submittedName>
</protein>
<proteinExistence type="predicted"/>
<dbReference type="KEGG" id="vg:54976436"/>
<dbReference type="Proteomes" id="UP000222126">
    <property type="component" value="Segment"/>
</dbReference>
<name>A0A1B1IXY9_9CAUD</name>
<dbReference type="GeneID" id="54976436"/>
<sequence>MDYNALNKTDSDDSFALAVADINTRGKALQMDIQLYLHAVATRWKETGDVRPAVKRINMLVDKKQLFKGVRRNAIVAWVETNLGFEYITEGDNAHMFHANKAKAKGFELADLAVAKTFWFNATPEPDPAPVSLNVLLKAFVSKIDKRAAKHNAEDSIDPDQLAALRSLVKEDADPLEQGEPV</sequence>
<reference evidence="1 2" key="1">
    <citation type="submission" date="2016-06" db="EMBL/GenBank/DDBJ databases">
        <title>Not all particles are equal: the selective enrichment of particle-associated bacteria from the Mediterranean Sea.</title>
        <authorList>
            <person name="Lopez-Perez M."/>
            <person name="Kimes N.E."/>
            <person name="Haro-Moreno J.M."/>
            <person name="Rodriguez-Valera F."/>
        </authorList>
    </citation>
    <scope>NUCLEOTIDE SEQUENCE [LARGE SCALE GENOMIC DNA]</scope>
</reference>
<organism evidence="1 2">
    <name type="scientific">Phage MedPE-SWcel-C56</name>
    <dbReference type="NCBI Taxonomy" id="1871314"/>
    <lineage>
        <taxon>Viruses</taxon>
        <taxon>Duplodnaviria</taxon>
        <taxon>Heunggongvirae</taxon>
        <taxon>Uroviricota</taxon>
        <taxon>Caudoviricetes</taxon>
        <taxon>Autographivirales</taxon>
        <taxon>Kafavirus</taxon>
        <taxon>Kafavirus SWcelC56</taxon>
    </lineage>
</organism>
<accession>A0A1B1IXY9</accession>
<dbReference type="RefSeq" id="YP_009786360.1">
    <property type="nucleotide sequence ID" value="NC_047768.1"/>
</dbReference>
<evidence type="ECO:0000313" key="2">
    <source>
        <dbReference type="Proteomes" id="UP000222126"/>
    </source>
</evidence>
<dbReference type="EMBL" id="KX397280">
    <property type="protein sequence ID" value="ANS06196.1"/>
    <property type="molecule type" value="Genomic_DNA"/>
</dbReference>
<evidence type="ECO:0000313" key="1">
    <source>
        <dbReference type="EMBL" id="ANS06196.1"/>
    </source>
</evidence>